<dbReference type="EMBL" id="BLXT01001319">
    <property type="protein sequence ID" value="GFN84456.1"/>
    <property type="molecule type" value="Genomic_DNA"/>
</dbReference>
<reference evidence="2 3" key="1">
    <citation type="journal article" date="2021" name="Elife">
        <title>Chloroplast acquisition without the gene transfer in kleptoplastic sea slugs, Plakobranchus ocellatus.</title>
        <authorList>
            <person name="Maeda T."/>
            <person name="Takahashi S."/>
            <person name="Yoshida T."/>
            <person name="Shimamura S."/>
            <person name="Takaki Y."/>
            <person name="Nagai Y."/>
            <person name="Toyoda A."/>
            <person name="Suzuki Y."/>
            <person name="Arimoto A."/>
            <person name="Ishii H."/>
            <person name="Satoh N."/>
            <person name="Nishiyama T."/>
            <person name="Hasebe M."/>
            <person name="Maruyama T."/>
            <person name="Minagawa J."/>
            <person name="Obokata J."/>
            <person name="Shigenobu S."/>
        </authorList>
    </citation>
    <scope>NUCLEOTIDE SEQUENCE [LARGE SCALE GENOMIC DNA]</scope>
</reference>
<evidence type="ECO:0000256" key="1">
    <source>
        <dbReference type="SAM" id="MobiDB-lite"/>
    </source>
</evidence>
<organism evidence="2 3">
    <name type="scientific">Plakobranchus ocellatus</name>
    <dbReference type="NCBI Taxonomy" id="259542"/>
    <lineage>
        <taxon>Eukaryota</taxon>
        <taxon>Metazoa</taxon>
        <taxon>Spiralia</taxon>
        <taxon>Lophotrochozoa</taxon>
        <taxon>Mollusca</taxon>
        <taxon>Gastropoda</taxon>
        <taxon>Heterobranchia</taxon>
        <taxon>Euthyneura</taxon>
        <taxon>Panpulmonata</taxon>
        <taxon>Sacoglossa</taxon>
        <taxon>Placobranchoidea</taxon>
        <taxon>Plakobranchidae</taxon>
        <taxon>Plakobranchus</taxon>
    </lineage>
</organism>
<feature type="region of interest" description="Disordered" evidence="1">
    <location>
        <begin position="62"/>
        <end position="85"/>
    </location>
</feature>
<comment type="caution">
    <text evidence="2">The sequence shown here is derived from an EMBL/GenBank/DDBJ whole genome shotgun (WGS) entry which is preliminary data.</text>
</comment>
<dbReference type="Proteomes" id="UP000735302">
    <property type="component" value="Unassembled WGS sequence"/>
</dbReference>
<sequence length="153" mass="17132">MLGLKEHAFFRLFLTYGTSEPWVIVAWRGVERRGGAAQQGVEWNAPDGHRAGVVWTTRCRPGPQQGRRWQGSNPRRMGPCRSQGGLTSHCATDASKFAGTILSRVRAPPQILWPKKKGLRASDLLDVDWLITKSKANPPISKEQFTKLQRISN</sequence>
<accession>A0AAV3YQN7</accession>
<protein>
    <submittedName>
        <fullName evidence="2">Uncharacterized protein</fullName>
    </submittedName>
</protein>
<name>A0AAV3YQN7_9GAST</name>
<dbReference type="AlphaFoldDB" id="A0AAV3YQN7"/>
<proteinExistence type="predicted"/>
<gene>
    <name evidence="2" type="ORF">PoB_001096200</name>
</gene>
<keyword evidence="3" id="KW-1185">Reference proteome</keyword>
<evidence type="ECO:0000313" key="3">
    <source>
        <dbReference type="Proteomes" id="UP000735302"/>
    </source>
</evidence>
<evidence type="ECO:0000313" key="2">
    <source>
        <dbReference type="EMBL" id="GFN84456.1"/>
    </source>
</evidence>